<dbReference type="OrthoDB" id="4949607at2"/>
<dbReference type="AlphaFoldDB" id="A0A558GYP8"/>
<evidence type="ECO:0000256" key="1">
    <source>
        <dbReference type="SAM" id="MobiDB-lite"/>
    </source>
</evidence>
<dbReference type="Proteomes" id="UP000316500">
    <property type="component" value="Unassembled WGS sequence"/>
</dbReference>
<organism evidence="2 3">
    <name type="scientific">Paenarthrobacter nitroguajacolicus</name>
    <name type="common">Arthrobacter nitroguajacolicus</name>
    <dbReference type="NCBI Taxonomy" id="211146"/>
    <lineage>
        <taxon>Bacteria</taxon>
        <taxon>Bacillati</taxon>
        <taxon>Actinomycetota</taxon>
        <taxon>Actinomycetes</taxon>
        <taxon>Micrococcales</taxon>
        <taxon>Micrococcaceae</taxon>
        <taxon>Paenarthrobacter</taxon>
    </lineage>
</organism>
<name>A0A558GYP8_PAENT</name>
<reference evidence="2 3" key="1">
    <citation type="submission" date="2019-07" db="EMBL/GenBank/DDBJ databases">
        <title>Diversity of Bacteria from Kongsfjorden, Arctic.</title>
        <authorList>
            <person name="Yu Y."/>
        </authorList>
    </citation>
    <scope>NUCLEOTIDE SEQUENCE [LARGE SCALE GENOMIC DNA]</scope>
    <source>
        <strain evidence="2 3">SM1928</strain>
    </source>
</reference>
<gene>
    <name evidence="2" type="ORF">FQP90_12860</name>
</gene>
<feature type="compositionally biased region" description="Polar residues" evidence="1">
    <location>
        <begin position="40"/>
        <end position="50"/>
    </location>
</feature>
<evidence type="ECO:0000313" key="3">
    <source>
        <dbReference type="Proteomes" id="UP000316500"/>
    </source>
</evidence>
<comment type="caution">
    <text evidence="2">The sequence shown here is derived from an EMBL/GenBank/DDBJ whole genome shotgun (WGS) entry which is preliminary data.</text>
</comment>
<sequence>MALERKSSIRKAPVADVVEVLTSAEKRTETVEQGEASPVTAAQANVQTESAHADLEPRRPGPGRPRGKRRMEPFSSKIEISLRDELDAYSTKYGITITDLLDEALRERLRR</sequence>
<evidence type="ECO:0000313" key="2">
    <source>
        <dbReference type="EMBL" id="TVU61955.1"/>
    </source>
</evidence>
<proteinExistence type="predicted"/>
<accession>A0A558GYP8</accession>
<dbReference type="EMBL" id="VNFK01000009">
    <property type="protein sequence ID" value="TVU61955.1"/>
    <property type="molecule type" value="Genomic_DNA"/>
</dbReference>
<protein>
    <submittedName>
        <fullName evidence="2">Uncharacterized protein</fullName>
    </submittedName>
</protein>
<feature type="region of interest" description="Disordered" evidence="1">
    <location>
        <begin position="27"/>
        <end position="76"/>
    </location>
</feature>